<name>R7U208_CAPTE</name>
<dbReference type="GO" id="GO:0030971">
    <property type="term" value="F:receptor tyrosine kinase binding"/>
    <property type="evidence" value="ECO:0007669"/>
    <property type="project" value="TreeGrafter"/>
</dbReference>
<dbReference type="GO" id="GO:0004726">
    <property type="term" value="F:non-membrane spanning protein tyrosine phosphatase activity"/>
    <property type="evidence" value="ECO:0007669"/>
    <property type="project" value="TreeGrafter"/>
</dbReference>
<dbReference type="InterPro" id="IPR016130">
    <property type="entry name" value="Tyr_Pase_AS"/>
</dbReference>
<accession>R7U208</accession>
<evidence type="ECO:0000259" key="7">
    <source>
        <dbReference type="PROSITE" id="PS50056"/>
    </source>
</evidence>
<evidence type="ECO:0000259" key="6">
    <source>
        <dbReference type="PROSITE" id="PS50055"/>
    </source>
</evidence>
<dbReference type="EnsemblMetazoa" id="CapteT124253">
    <property type="protein sequence ID" value="CapteP124253"/>
    <property type="gene ID" value="CapteG124253"/>
</dbReference>
<dbReference type="STRING" id="283909.R7U208"/>
<dbReference type="GO" id="GO:0070374">
    <property type="term" value="P:positive regulation of ERK1 and ERK2 cascade"/>
    <property type="evidence" value="ECO:0007669"/>
    <property type="project" value="TreeGrafter"/>
</dbReference>
<dbReference type="Gene3D" id="3.90.190.10">
    <property type="entry name" value="Protein tyrosine phosphatase superfamily"/>
    <property type="match status" value="1"/>
</dbReference>
<sequence>LYSRKEGQKAENRQKNRYKNILPFDHTRVQLRDGDPDVVGSDYINANIISVSDEEIRHCPHKSYIATQGCLQTTVQDFWRMVWQENCHIIVMTTKLVERGKNKCVRYWPDEKEGVKEMPIYKAVLRLRRVNETSTTDYKLREFELTRENEAPEKRIVWQYHFTAWPDQRVPSDPGPVLNFLQDINDKQEAHQDAGPIIVHCSAGIGRTGTFIVIDTILSQIKEQGLDCEIDIQKSIQSVRAQRSGMVQTEAQYKFVYLAVRHYIETVSQRMQEEQVFCFYQVLQPLIPSSNPTEKPESRSRIHKHQVLDRSGGRGGCKDCSLQDAAQHPRPPSGGARSPVHPGNPLPTQDSHADGTQGSSSEVRLKQALELW</sequence>
<proteinExistence type="predicted"/>
<dbReference type="InterPro" id="IPR003595">
    <property type="entry name" value="Tyr_Pase_cat"/>
</dbReference>
<dbReference type="PROSITE" id="PS00383">
    <property type="entry name" value="TYR_PHOSPHATASE_1"/>
    <property type="match status" value="1"/>
</dbReference>
<evidence type="ECO:0000256" key="3">
    <source>
        <dbReference type="ARBA" id="ARBA00022912"/>
    </source>
</evidence>
<dbReference type="Pfam" id="PF00102">
    <property type="entry name" value="Y_phosphatase"/>
    <property type="match status" value="1"/>
</dbReference>
<evidence type="ECO:0000313" key="9">
    <source>
        <dbReference type="EnsemblMetazoa" id="CapteP124253"/>
    </source>
</evidence>
<organism evidence="8">
    <name type="scientific">Capitella teleta</name>
    <name type="common">Polychaete worm</name>
    <dbReference type="NCBI Taxonomy" id="283909"/>
    <lineage>
        <taxon>Eukaryota</taxon>
        <taxon>Metazoa</taxon>
        <taxon>Spiralia</taxon>
        <taxon>Lophotrochozoa</taxon>
        <taxon>Annelida</taxon>
        <taxon>Polychaeta</taxon>
        <taxon>Sedentaria</taxon>
        <taxon>Scolecida</taxon>
        <taxon>Capitellidae</taxon>
        <taxon>Capitella</taxon>
    </lineage>
</organism>
<reference evidence="9" key="3">
    <citation type="submission" date="2015-06" db="UniProtKB">
        <authorList>
            <consortium name="EnsemblMetazoa"/>
        </authorList>
    </citation>
    <scope>IDENTIFICATION</scope>
</reference>
<keyword evidence="3" id="KW-0904">Protein phosphatase</keyword>
<dbReference type="PRINTS" id="PR00700">
    <property type="entry name" value="PRTYPHPHTASE"/>
</dbReference>
<keyword evidence="2" id="KW-0378">Hydrolase</keyword>
<evidence type="ECO:0000256" key="1">
    <source>
        <dbReference type="ARBA" id="ARBA00013064"/>
    </source>
</evidence>
<dbReference type="PROSITE" id="PS50056">
    <property type="entry name" value="TYR_PHOSPHATASE_2"/>
    <property type="match status" value="1"/>
</dbReference>
<dbReference type="GO" id="GO:0050839">
    <property type="term" value="F:cell adhesion molecule binding"/>
    <property type="evidence" value="ECO:0007669"/>
    <property type="project" value="TreeGrafter"/>
</dbReference>
<evidence type="ECO:0000313" key="8">
    <source>
        <dbReference type="EMBL" id="ELT99897.1"/>
    </source>
</evidence>
<dbReference type="InterPro" id="IPR000242">
    <property type="entry name" value="PTP_cat"/>
</dbReference>
<feature type="domain" description="Tyrosine specific protein phosphatases" evidence="7">
    <location>
        <begin position="178"/>
        <end position="254"/>
    </location>
</feature>
<feature type="compositionally biased region" description="Polar residues" evidence="5">
    <location>
        <begin position="346"/>
        <end position="362"/>
    </location>
</feature>
<dbReference type="PROSITE" id="PS50055">
    <property type="entry name" value="TYR_PHOSPHATASE_PTP"/>
    <property type="match status" value="1"/>
</dbReference>
<comment type="catalytic activity">
    <reaction evidence="4">
        <text>O-phospho-L-tyrosyl-[protein] + H2O = L-tyrosyl-[protein] + phosphate</text>
        <dbReference type="Rhea" id="RHEA:10684"/>
        <dbReference type="Rhea" id="RHEA-COMP:10136"/>
        <dbReference type="Rhea" id="RHEA-COMP:20101"/>
        <dbReference type="ChEBI" id="CHEBI:15377"/>
        <dbReference type="ChEBI" id="CHEBI:43474"/>
        <dbReference type="ChEBI" id="CHEBI:46858"/>
        <dbReference type="ChEBI" id="CHEBI:61978"/>
        <dbReference type="EC" id="3.1.3.48"/>
    </reaction>
</comment>
<dbReference type="Proteomes" id="UP000014760">
    <property type="component" value="Unassembled WGS sequence"/>
</dbReference>
<dbReference type="PANTHER" id="PTHR46559:SF3">
    <property type="entry name" value="TYROSINE-PROTEIN PHOSPHATASE NON-RECEPTOR TYPE"/>
    <property type="match status" value="1"/>
</dbReference>
<dbReference type="SUPFAM" id="SSF52799">
    <property type="entry name" value="(Phosphotyrosine protein) phosphatases II"/>
    <property type="match status" value="1"/>
</dbReference>
<dbReference type="EC" id="3.1.3.48" evidence="1"/>
<evidence type="ECO:0000256" key="5">
    <source>
        <dbReference type="SAM" id="MobiDB-lite"/>
    </source>
</evidence>
<dbReference type="PANTHER" id="PTHR46559">
    <property type="entry name" value="TYROSINE-PROTEIN PHOSPHATASE NON-RECEPTOR TYPE 11"/>
    <property type="match status" value="1"/>
</dbReference>
<feature type="compositionally biased region" description="Basic and acidic residues" evidence="5">
    <location>
        <begin position="363"/>
        <end position="372"/>
    </location>
</feature>
<dbReference type="FunFam" id="3.90.190.10:FF:000102">
    <property type="entry name" value="Receptor-type tyrosine-protein phosphatase"/>
    <property type="match status" value="1"/>
</dbReference>
<protein>
    <recommendedName>
        <fullName evidence="1">protein-tyrosine-phosphatase</fullName>
        <ecNumber evidence="1">3.1.3.48</ecNumber>
    </recommendedName>
</protein>
<evidence type="ECO:0000256" key="4">
    <source>
        <dbReference type="ARBA" id="ARBA00051722"/>
    </source>
</evidence>
<feature type="non-terminal residue" evidence="8">
    <location>
        <position position="1"/>
    </location>
</feature>
<feature type="compositionally biased region" description="Basic and acidic residues" evidence="5">
    <location>
        <begin position="294"/>
        <end position="312"/>
    </location>
</feature>
<dbReference type="OrthoDB" id="6278900at2759"/>
<dbReference type="EMBL" id="AMQN01009868">
    <property type="status" value="NOT_ANNOTATED_CDS"/>
    <property type="molecule type" value="Genomic_DNA"/>
</dbReference>
<dbReference type="HOGENOM" id="CLU_001645_9_1_1"/>
<dbReference type="AlphaFoldDB" id="R7U208"/>
<dbReference type="GO" id="GO:0005737">
    <property type="term" value="C:cytoplasm"/>
    <property type="evidence" value="ECO:0007669"/>
    <property type="project" value="TreeGrafter"/>
</dbReference>
<dbReference type="InterPro" id="IPR000387">
    <property type="entry name" value="Tyr_Pase_dom"/>
</dbReference>
<dbReference type="SMART" id="SM00194">
    <property type="entry name" value="PTPc"/>
    <property type="match status" value="1"/>
</dbReference>
<feature type="domain" description="Tyrosine-protein phosphatase" evidence="6">
    <location>
        <begin position="1"/>
        <end position="263"/>
    </location>
</feature>
<dbReference type="CDD" id="cd14544">
    <property type="entry name" value="PTPc-N11_6"/>
    <property type="match status" value="1"/>
</dbReference>
<reference evidence="8 10" key="2">
    <citation type="journal article" date="2013" name="Nature">
        <title>Insights into bilaterian evolution from three spiralian genomes.</title>
        <authorList>
            <person name="Simakov O."/>
            <person name="Marletaz F."/>
            <person name="Cho S.J."/>
            <person name="Edsinger-Gonzales E."/>
            <person name="Havlak P."/>
            <person name="Hellsten U."/>
            <person name="Kuo D.H."/>
            <person name="Larsson T."/>
            <person name="Lv J."/>
            <person name="Arendt D."/>
            <person name="Savage R."/>
            <person name="Osoegawa K."/>
            <person name="de Jong P."/>
            <person name="Grimwood J."/>
            <person name="Chapman J.A."/>
            <person name="Shapiro H."/>
            <person name="Aerts A."/>
            <person name="Otillar R.P."/>
            <person name="Terry A.Y."/>
            <person name="Boore J.L."/>
            <person name="Grigoriev I.V."/>
            <person name="Lindberg D.R."/>
            <person name="Seaver E.C."/>
            <person name="Weisblat D.A."/>
            <person name="Putnam N.H."/>
            <person name="Rokhsar D.S."/>
        </authorList>
    </citation>
    <scope>NUCLEOTIDE SEQUENCE</scope>
    <source>
        <strain evidence="8 10">I ESC-2004</strain>
    </source>
</reference>
<dbReference type="SMART" id="SM00404">
    <property type="entry name" value="PTPc_motif"/>
    <property type="match status" value="1"/>
</dbReference>
<dbReference type="InterPro" id="IPR029021">
    <property type="entry name" value="Prot-tyrosine_phosphatase-like"/>
</dbReference>
<gene>
    <name evidence="8" type="ORF">CAPTEDRAFT_124253</name>
</gene>
<keyword evidence="10" id="KW-1185">Reference proteome</keyword>
<evidence type="ECO:0000256" key="2">
    <source>
        <dbReference type="ARBA" id="ARBA00022801"/>
    </source>
</evidence>
<reference evidence="10" key="1">
    <citation type="submission" date="2012-12" db="EMBL/GenBank/DDBJ databases">
        <authorList>
            <person name="Hellsten U."/>
            <person name="Grimwood J."/>
            <person name="Chapman J.A."/>
            <person name="Shapiro H."/>
            <person name="Aerts A."/>
            <person name="Otillar R.P."/>
            <person name="Terry A.Y."/>
            <person name="Boore J.L."/>
            <person name="Simakov O."/>
            <person name="Marletaz F."/>
            <person name="Cho S.-J."/>
            <person name="Edsinger-Gonzales E."/>
            <person name="Havlak P."/>
            <person name="Kuo D.-H."/>
            <person name="Larsson T."/>
            <person name="Lv J."/>
            <person name="Arendt D."/>
            <person name="Savage R."/>
            <person name="Osoegawa K."/>
            <person name="de Jong P."/>
            <person name="Lindberg D.R."/>
            <person name="Seaver E.C."/>
            <person name="Weisblat D.A."/>
            <person name="Putnam N.H."/>
            <person name="Grigoriev I.V."/>
            <person name="Rokhsar D.S."/>
        </authorList>
    </citation>
    <scope>NUCLEOTIDE SEQUENCE</scope>
    <source>
        <strain evidence="10">I ESC-2004</strain>
    </source>
</reference>
<feature type="region of interest" description="Disordered" evidence="5">
    <location>
        <begin position="290"/>
        <end position="372"/>
    </location>
</feature>
<dbReference type="EMBL" id="KB306425">
    <property type="protein sequence ID" value="ELT99897.1"/>
    <property type="molecule type" value="Genomic_DNA"/>
</dbReference>
<dbReference type="OMA" id="IHANWLK"/>
<evidence type="ECO:0000313" key="10">
    <source>
        <dbReference type="Proteomes" id="UP000014760"/>
    </source>
</evidence>